<dbReference type="Proteomes" id="UP000477070">
    <property type="component" value="Unassembled WGS sequence"/>
</dbReference>
<sequence length="72" mass="8086">MLFGKFIGFKSYADASFYVVNSNVNVIASDIKDVFKVKNNKVIQPRVNPSESNFTNAKDSRNILDSIKSIKL</sequence>
<comment type="caution">
    <text evidence="2">The sequence shown here is derived from an EMBL/GenBank/DDBJ whole genome shotgun (WGS) entry which is preliminary data.</text>
</comment>
<dbReference type="EMBL" id="QBIU01000002">
    <property type="protein sequence ID" value="MWV70388.1"/>
    <property type="molecule type" value="Genomic_DNA"/>
</dbReference>
<dbReference type="EMBL" id="JRMP02000003">
    <property type="protein sequence ID" value="TLD95328.1"/>
    <property type="molecule type" value="Genomic_DNA"/>
</dbReference>
<dbReference type="Proteomes" id="UP000029714">
    <property type="component" value="Unassembled WGS sequence"/>
</dbReference>
<accession>A0A347VPW5</accession>
<reference evidence="2 3" key="2">
    <citation type="journal article" date="2016" name="Infect. Immun.">
        <title>Helicobacter saguini, a Novel Helicobacter Isolated from Cotton-Top Tamarins with Ulcerative Colitis, Has Proinflammatory Properties and Induces Typhlocolitis and Dysplasia in Gnotobiotic IL-10-/- Mice.</title>
        <authorList>
            <person name="Shen Z."/>
            <person name="Mannion A."/>
            <person name="Whary M.T."/>
            <person name="Muthupalani S."/>
            <person name="Sheh A."/>
            <person name="Feng Y."/>
            <person name="Gong G."/>
            <person name="Vandamme P."/>
            <person name="Holcombe H.R."/>
            <person name="Paster B.J."/>
            <person name="Fox J.G."/>
        </authorList>
    </citation>
    <scope>NUCLEOTIDE SEQUENCE [LARGE SCALE GENOMIC DNA]</scope>
    <source>
        <strain evidence="2 3">MIT 97-6194</strain>
    </source>
</reference>
<reference evidence="2" key="3">
    <citation type="submission" date="2018-04" db="EMBL/GenBank/DDBJ databases">
        <authorList>
            <person name="Sheh A."/>
            <person name="Shen Z."/>
            <person name="Mannion A.J."/>
            <person name="Fox J.G."/>
        </authorList>
    </citation>
    <scope>NUCLEOTIDE SEQUENCE</scope>
    <source>
        <strain evidence="2">MIT 97-6194</strain>
    </source>
</reference>
<protein>
    <submittedName>
        <fullName evidence="2">Uncharacterized protein</fullName>
    </submittedName>
</protein>
<keyword evidence="3" id="KW-1185">Reference proteome</keyword>
<evidence type="ECO:0000313" key="2">
    <source>
        <dbReference type="EMBL" id="TLD95328.1"/>
    </source>
</evidence>
<dbReference type="AlphaFoldDB" id="A0A347VPW5"/>
<evidence type="ECO:0000313" key="1">
    <source>
        <dbReference type="EMBL" id="MWV70388.1"/>
    </source>
</evidence>
<name>A0A347VPW5_9HELI</name>
<evidence type="ECO:0000313" key="4">
    <source>
        <dbReference type="Proteomes" id="UP000477070"/>
    </source>
</evidence>
<organism evidence="2 3">
    <name type="scientific">Helicobacter saguini</name>
    <dbReference type="NCBI Taxonomy" id="1548018"/>
    <lineage>
        <taxon>Bacteria</taxon>
        <taxon>Pseudomonadati</taxon>
        <taxon>Campylobacterota</taxon>
        <taxon>Epsilonproteobacteria</taxon>
        <taxon>Campylobacterales</taxon>
        <taxon>Helicobacteraceae</taxon>
        <taxon>Helicobacter</taxon>
    </lineage>
</organism>
<gene>
    <name evidence="1" type="ORF">DCO61_10360</name>
    <name evidence="2" type="ORF">LS64_003005</name>
</gene>
<reference evidence="2 3" key="1">
    <citation type="journal article" date="2014" name="Genome Announc.">
        <title>Draft genome sequences of eight enterohepatic helicobacter species isolated from both laboratory and wild rodents.</title>
        <authorList>
            <person name="Sheh A."/>
            <person name="Shen Z."/>
            <person name="Fox J.G."/>
        </authorList>
    </citation>
    <scope>NUCLEOTIDE SEQUENCE [LARGE SCALE GENOMIC DNA]</scope>
    <source>
        <strain evidence="2 3">MIT 97-6194</strain>
    </source>
</reference>
<proteinExistence type="predicted"/>
<dbReference type="RefSeq" id="WP_034572976.1">
    <property type="nucleotide sequence ID" value="NZ_JRMP02000003.1"/>
</dbReference>
<evidence type="ECO:0000313" key="3">
    <source>
        <dbReference type="Proteomes" id="UP000029714"/>
    </source>
</evidence>
<reference evidence="1 4" key="4">
    <citation type="submission" date="2019-12" db="EMBL/GenBank/DDBJ databases">
        <title>Multi-Generational Helicobacter saguini Isolates.</title>
        <authorList>
            <person name="Mannion A."/>
            <person name="Shen Z."/>
            <person name="Fox J.G."/>
        </authorList>
    </citation>
    <scope>NUCLEOTIDE SEQUENCE [LARGE SCALE GENOMIC DNA]</scope>
    <source>
        <strain evidence="1">16-048</strain>
        <strain evidence="4">16-048 (F4)</strain>
    </source>
</reference>